<gene>
    <name evidence="6" type="ORF">SCHCODRAFT_85864</name>
</gene>
<sequence>MHHDPEGARRYHEGIAFLMSAAEDAKTFVEEAPPDNRHMKSVLYWRILLTFLLRENPIGPDMKEVQPLVRKLKTADEFSMAIGVVPPKSNLRLAQQAVLRHYPAAIEDWGHVIARTGNSASSCSVQPESAADDLAAWLDDMRLEEGETADAGDEHHHDHAHAEPREFKKSDFELYRCSYCRNPSAVLRKCGGCSKARYCDAECQKLGWAAHKKTCKSAA</sequence>
<reference evidence="6 7" key="1">
    <citation type="journal article" date="2010" name="Nat. Biotechnol.">
        <title>Genome sequence of the model mushroom Schizophyllum commune.</title>
        <authorList>
            <person name="Ohm R.A."/>
            <person name="de Jong J.F."/>
            <person name="Lugones L.G."/>
            <person name="Aerts A."/>
            <person name="Kothe E."/>
            <person name="Stajich J.E."/>
            <person name="de Vries R.P."/>
            <person name="Record E."/>
            <person name="Levasseur A."/>
            <person name="Baker S.E."/>
            <person name="Bartholomew K.A."/>
            <person name="Coutinho P.M."/>
            <person name="Erdmann S."/>
            <person name="Fowler T.J."/>
            <person name="Gathman A.C."/>
            <person name="Lombard V."/>
            <person name="Henrissat B."/>
            <person name="Knabe N."/>
            <person name="Kuees U."/>
            <person name="Lilly W.W."/>
            <person name="Lindquist E."/>
            <person name="Lucas S."/>
            <person name="Magnuson J.K."/>
            <person name="Piumi F."/>
            <person name="Raudaskoski M."/>
            <person name="Salamov A."/>
            <person name="Schmutz J."/>
            <person name="Schwarze F.W.M.R."/>
            <person name="vanKuyk P.A."/>
            <person name="Horton J.S."/>
            <person name="Grigoriev I.V."/>
            <person name="Woesten H.A.B."/>
        </authorList>
    </citation>
    <scope>NUCLEOTIDE SEQUENCE [LARGE SCALE GENOMIC DNA]</scope>
    <source>
        <strain evidence="7">H4-8 / FGSC 9210</strain>
    </source>
</reference>
<dbReference type="EMBL" id="GL377310">
    <property type="protein sequence ID" value="EFI93731.1"/>
    <property type="molecule type" value="Genomic_DNA"/>
</dbReference>
<evidence type="ECO:0000313" key="7">
    <source>
        <dbReference type="Proteomes" id="UP000007431"/>
    </source>
</evidence>
<dbReference type="GeneID" id="9590433"/>
<keyword evidence="7" id="KW-1185">Reference proteome</keyword>
<dbReference type="VEuPathDB" id="FungiDB:SCHCODRAFT_02637205"/>
<keyword evidence="1" id="KW-0479">Metal-binding</keyword>
<evidence type="ECO:0000256" key="4">
    <source>
        <dbReference type="PROSITE-ProRule" id="PRU00134"/>
    </source>
</evidence>
<accession>D8QDR3</accession>
<dbReference type="eggNOG" id="ENOG502SKH3">
    <property type="taxonomic scope" value="Eukaryota"/>
</dbReference>
<keyword evidence="3" id="KW-0862">Zinc</keyword>
<dbReference type="KEGG" id="scm:SCHCO_02637205"/>
<evidence type="ECO:0000256" key="3">
    <source>
        <dbReference type="ARBA" id="ARBA00022833"/>
    </source>
</evidence>
<organism evidence="7">
    <name type="scientific">Schizophyllum commune (strain H4-8 / FGSC 9210)</name>
    <name type="common">Split gill fungus</name>
    <dbReference type="NCBI Taxonomy" id="578458"/>
    <lineage>
        <taxon>Eukaryota</taxon>
        <taxon>Fungi</taxon>
        <taxon>Dikarya</taxon>
        <taxon>Basidiomycota</taxon>
        <taxon>Agaricomycotina</taxon>
        <taxon>Agaricomycetes</taxon>
        <taxon>Agaricomycetidae</taxon>
        <taxon>Agaricales</taxon>
        <taxon>Schizophyllaceae</taxon>
        <taxon>Schizophyllum</taxon>
    </lineage>
</organism>
<dbReference type="GO" id="GO:0008270">
    <property type="term" value="F:zinc ion binding"/>
    <property type="evidence" value="ECO:0007669"/>
    <property type="project" value="UniProtKB-KW"/>
</dbReference>
<feature type="domain" description="MYND-type" evidence="5">
    <location>
        <begin position="177"/>
        <end position="215"/>
    </location>
</feature>
<dbReference type="OrthoDB" id="341421at2759"/>
<evidence type="ECO:0000313" key="6">
    <source>
        <dbReference type="EMBL" id="EFI93731.1"/>
    </source>
</evidence>
<dbReference type="InterPro" id="IPR002893">
    <property type="entry name" value="Znf_MYND"/>
</dbReference>
<evidence type="ECO:0000256" key="1">
    <source>
        <dbReference type="ARBA" id="ARBA00022723"/>
    </source>
</evidence>
<keyword evidence="2 4" id="KW-0863">Zinc-finger</keyword>
<evidence type="ECO:0000259" key="5">
    <source>
        <dbReference type="PROSITE" id="PS50865"/>
    </source>
</evidence>
<proteinExistence type="predicted"/>
<dbReference type="AlphaFoldDB" id="D8QDR3"/>
<evidence type="ECO:0000256" key="2">
    <source>
        <dbReference type="ARBA" id="ARBA00022771"/>
    </source>
</evidence>
<protein>
    <submittedName>
        <fullName evidence="6">Expressed protein</fullName>
    </submittedName>
</protein>
<dbReference type="Pfam" id="PF01753">
    <property type="entry name" value="zf-MYND"/>
    <property type="match status" value="1"/>
</dbReference>
<dbReference type="InParanoid" id="D8QDR3"/>
<dbReference type="STRING" id="578458.D8QDR3"/>
<dbReference type="Proteomes" id="UP000007431">
    <property type="component" value="Unassembled WGS sequence"/>
</dbReference>
<dbReference type="PROSITE" id="PS50865">
    <property type="entry name" value="ZF_MYND_2"/>
    <property type="match status" value="1"/>
</dbReference>
<dbReference type="Gene3D" id="6.10.140.2220">
    <property type="match status" value="1"/>
</dbReference>
<dbReference type="HOGENOM" id="CLU_1283922_0_0_1"/>
<dbReference type="SUPFAM" id="SSF144232">
    <property type="entry name" value="HIT/MYND zinc finger-like"/>
    <property type="match status" value="1"/>
</dbReference>
<dbReference type="PROSITE" id="PS01360">
    <property type="entry name" value="ZF_MYND_1"/>
    <property type="match status" value="1"/>
</dbReference>
<name>D8QDR3_SCHCM</name>